<reference evidence="9" key="1">
    <citation type="submission" date="2012-12" db="EMBL/GenBank/DDBJ databases">
        <authorList>
            <person name="Hellsten U."/>
            <person name="Grimwood J."/>
            <person name="Chapman J.A."/>
            <person name="Shapiro H."/>
            <person name="Aerts A."/>
            <person name="Otillar R.P."/>
            <person name="Terry A.Y."/>
            <person name="Boore J.L."/>
            <person name="Simakov O."/>
            <person name="Marletaz F."/>
            <person name="Cho S.-J."/>
            <person name="Edsinger-Gonzales E."/>
            <person name="Havlak P."/>
            <person name="Kuo D.-H."/>
            <person name="Larsson T."/>
            <person name="Lv J."/>
            <person name="Arendt D."/>
            <person name="Savage R."/>
            <person name="Osoegawa K."/>
            <person name="de Jong P."/>
            <person name="Lindberg D.R."/>
            <person name="Seaver E.C."/>
            <person name="Weisblat D.A."/>
            <person name="Putnam N.H."/>
            <person name="Grigoriev I.V."/>
            <person name="Rokhsar D.S."/>
        </authorList>
    </citation>
    <scope>NUCLEOTIDE SEQUENCE</scope>
</reference>
<evidence type="ECO:0000256" key="5">
    <source>
        <dbReference type="ARBA" id="ARBA00023228"/>
    </source>
</evidence>
<dbReference type="OMA" id="QNTIHTM"/>
<dbReference type="EMBL" id="AMQM01000824">
    <property type="status" value="NOT_ANNOTATED_CDS"/>
    <property type="molecule type" value="Genomic_DNA"/>
</dbReference>
<dbReference type="GO" id="GO:0098574">
    <property type="term" value="C:cytoplasmic side of lysosomal membrane"/>
    <property type="evidence" value="ECO:0000318"/>
    <property type="project" value="GO_Central"/>
</dbReference>
<dbReference type="STRING" id="6412.T1FYC6"/>
<keyword evidence="6" id="KW-0449">Lipoprotein</keyword>
<dbReference type="InterPro" id="IPR018780">
    <property type="entry name" value="TBORCS5"/>
</dbReference>
<evidence type="ECO:0000256" key="2">
    <source>
        <dbReference type="ARBA" id="ARBA00010235"/>
    </source>
</evidence>
<keyword evidence="5" id="KW-0458">Lysosome</keyword>
<dbReference type="GeneID" id="20213824"/>
<comment type="subcellular location">
    <subcellularLocation>
        <location evidence="1">Lysosome membrane</location>
        <topology evidence="1">Lipid-anchor</topology>
        <orientation evidence="1">Cytoplasmic side</orientation>
    </subcellularLocation>
</comment>
<dbReference type="CDD" id="cd22789">
    <property type="entry name" value="BORCS5-like"/>
    <property type="match status" value="1"/>
</dbReference>
<evidence type="ECO:0000313" key="8">
    <source>
        <dbReference type="EnsemblMetazoa" id="HelroP65782"/>
    </source>
</evidence>
<evidence type="ECO:0000313" key="9">
    <source>
        <dbReference type="Proteomes" id="UP000015101"/>
    </source>
</evidence>
<proteinExistence type="inferred from homology"/>
<dbReference type="OrthoDB" id="10035640at2759"/>
<dbReference type="eggNOG" id="KOG4515">
    <property type="taxonomic scope" value="Eukaryota"/>
</dbReference>
<comment type="similarity">
    <text evidence="2">Belongs to the BORCS5 family.</text>
</comment>
<reference evidence="8" key="3">
    <citation type="submission" date="2015-06" db="UniProtKB">
        <authorList>
            <consortium name="EnsemblMetazoa"/>
        </authorList>
    </citation>
    <scope>IDENTIFICATION</scope>
</reference>
<dbReference type="EMBL" id="KB096742">
    <property type="protein sequence ID" value="ESO02221.1"/>
    <property type="molecule type" value="Genomic_DNA"/>
</dbReference>
<dbReference type="GO" id="GO:0030672">
    <property type="term" value="C:synaptic vesicle membrane"/>
    <property type="evidence" value="ECO:0000318"/>
    <property type="project" value="GO_Central"/>
</dbReference>
<evidence type="ECO:0000256" key="1">
    <source>
        <dbReference type="ARBA" id="ARBA00004122"/>
    </source>
</evidence>
<dbReference type="KEGG" id="hro:HELRODRAFT_65782"/>
<gene>
    <name evidence="8" type="primary">20213824</name>
    <name evidence="7" type="ORF">HELRODRAFT_65782</name>
</gene>
<dbReference type="InParanoid" id="T1FYC6"/>
<dbReference type="EnsemblMetazoa" id="HelroT65782">
    <property type="protein sequence ID" value="HelroP65782"/>
    <property type="gene ID" value="HelroG65782"/>
</dbReference>
<dbReference type="GO" id="GO:1903744">
    <property type="term" value="P:positive regulation of anterograde synaptic vesicle transport"/>
    <property type="evidence" value="ECO:0000318"/>
    <property type="project" value="GO_Central"/>
</dbReference>
<dbReference type="HOGENOM" id="CLU_064176_1_0_1"/>
<evidence type="ECO:0000256" key="6">
    <source>
        <dbReference type="ARBA" id="ARBA00023288"/>
    </source>
</evidence>
<dbReference type="GO" id="GO:0032418">
    <property type="term" value="P:lysosome localization"/>
    <property type="evidence" value="ECO:0000318"/>
    <property type="project" value="GO_Central"/>
</dbReference>
<evidence type="ECO:0000256" key="4">
    <source>
        <dbReference type="ARBA" id="ARBA00023136"/>
    </source>
</evidence>
<dbReference type="PANTHER" id="PTHR31634">
    <property type="entry name" value="BLOC-1-RELATED COMPLEX SUBUNIT 5"/>
    <property type="match status" value="1"/>
</dbReference>
<evidence type="ECO:0000256" key="3">
    <source>
        <dbReference type="ARBA" id="ARBA00022300"/>
    </source>
</evidence>
<dbReference type="AlphaFoldDB" id="T1FYC6"/>
<dbReference type="Pfam" id="PF10158">
    <property type="entry name" value="LOH1CR12"/>
    <property type="match status" value="1"/>
</dbReference>
<name>T1FYC6_HELRO</name>
<evidence type="ECO:0000313" key="7">
    <source>
        <dbReference type="EMBL" id="ESO02221.1"/>
    </source>
</evidence>
<dbReference type="CTD" id="20213824"/>
<keyword evidence="4" id="KW-0472">Membrane</keyword>
<dbReference type="GO" id="GO:0099078">
    <property type="term" value="C:BORC complex"/>
    <property type="evidence" value="ECO:0000318"/>
    <property type="project" value="GO_Central"/>
</dbReference>
<reference evidence="7 9" key="2">
    <citation type="journal article" date="2013" name="Nature">
        <title>Insights into bilaterian evolution from three spiralian genomes.</title>
        <authorList>
            <person name="Simakov O."/>
            <person name="Marletaz F."/>
            <person name="Cho S.J."/>
            <person name="Edsinger-Gonzales E."/>
            <person name="Havlak P."/>
            <person name="Hellsten U."/>
            <person name="Kuo D.H."/>
            <person name="Larsson T."/>
            <person name="Lv J."/>
            <person name="Arendt D."/>
            <person name="Savage R."/>
            <person name="Osoegawa K."/>
            <person name="de Jong P."/>
            <person name="Grimwood J."/>
            <person name="Chapman J.A."/>
            <person name="Shapiro H."/>
            <person name="Aerts A."/>
            <person name="Otillar R.P."/>
            <person name="Terry A.Y."/>
            <person name="Boore J.L."/>
            <person name="Grigoriev I.V."/>
            <person name="Lindberg D.R."/>
            <person name="Seaver E.C."/>
            <person name="Weisblat D.A."/>
            <person name="Putnam N.H."/>
            <person name="Rokhsar D.S."/>
        </authorList>
    </citation>
    <scope>NUCLEOTIDE SEQUENCE</scope>
</reference>
<dbReference type="Proteomes" id="UP000015101">
    <property type="component" value="Unassembled WGS sequence"/>
</dbReference>
<dbReference type="GO" id="GO:0072384">
    <property type="term" value="P:organelle transport along microtubule"/>
    <property type="evidence" value="ECO:0000318"/>
    <property type="project" value="GO_Central"/>
</dbReference>
<dbReference type="RefSeq" id="XP_009019629.1">
    <property type="nucleotide sequence ID" value="XM_009021381.1"/>
</dbReference>
<dbReference type="PANTHER" id="PTHR31634:SF2">
    <property type="entry name" value="BLOC-1-RELATED COMPLEX SUBUNIT 5"/>
    <property type="match status" value="1"/>
</dbReference>
<organism evidence="8 9">
    <name type="scientific">Helobdella robusta</name>
    <name type="common">Californian leech</name>
    <dbReference type="NCBI Taxonomy" id="6412"/>
    <lineage>
        <taxon>Eukaryota</taxon>
        <taxon>Metazoa</taxon>
        <taxon>Spiralia</taxon>
        <taxon>Lophotrochozoa</taxon>
        <taxon>Annelida</taxon>
        <taxon>Clitellata</taxon>
        <taxon>Hirudinea</taxon>
        <taxon>Rhynchobdellida</taxon>
        <taxon>Glossiphoniidae</taxon>
        <taxon>Helobdella</taxon>
    </lineage>
</organism>
<accession>T1FYC6</accession>
<keyword evidence="9" id="KW-1185">Reference proteome</keyword>
<protein>
    <recommendedName>
        <fullName evidence="3">BLOC-1-related complex subunit 5</fullName>
    </recommendedName>
</protein>
<sequence>SASKSQSVNTKIIVVAEGSTNEENEDNNLLKKLDNISTAQPFLPLTISLTSKPQFDVNLHRLNGKLWSDLFSKYQDHLKQCSDVVLFDQNNLVSRIKELDLNLQTHYLVLIEKRNKFAKYTEQVQKVQEISSALKRIHSTLQNTIHTMNNLNSLLPPNEQLEVFTLSSNTPPSTSTTNTDNDT</sequence>